<reference evidence="2 3" key="1">
    <citation type="journal article" date="2012" name="Science">
        <title>The Paleozoic origin of enzymatic lignin decomposition reconstructed from 31 fungal genomes.</title>
        <authorList>
            <person name="Floudas D."/>
            <person name="Binder M."/>
            <person name="Riley R."/>
            <person name="Barry K."/>
            <person name="Blanchette R.A."/>
            <person name="Henrissat B."/>
            <person name="Martinez A.T."/>
            <person name="Otillar R."/>
            <person name="Spatafora J.W."/>
            <person name="Yadav J.S."/>
            <person name="Aerts A."/>
            <person name="Benoit I."/>
            <person name="Boyd A."/>
            <person name="Carlson A."/>
            <person name="Copeland A."/>
            <person name="Coutinho P.M."/>
            <person name="de Vries R.P."/>
            <person name="Ferreira P."/>
            <person name="Findley K."/>
            <person name="Foster B."/>
            <person name="Gaskell J."/>
            <person name="Glotzer D."/>
            <person name="Gorecki P."/>
            <person name="Heitman J."/>
            <person name="Hesse C."/>
            <person name="Hori C."/>
            <person name="Igarashi K."/>
            <person name="Jurgens J.A."/>
            <person name="Kallen N."/>
            <person name="Kersten P."/>
            <person name="Kohler A."/>
            <person name="Kuees U."/>
            <person name="Kumar T.K.A."/>
            <person name="Kuo A."/>
            <person name="LaButti K."/>
            <person name="Larrondo L.F."/>
            <person name="Lindquist E."/>
            <person name="Ling A."/>
            <person name="Lombard V."/>
            <person name="Lucas S."/>
            <person name="Lundell T."/>
            <person name="Martin R."/>
            <person name="McLaughlin D.J."/>
            <person name="Morgenstern I."/>
            <person name="Morin E."/>
            <person name="Murat C."/>
            <person name="Nagy L.G."/>
            <person name="Nolan M."/>
            <person name="Ohm R.A."/>
            <person name="Patyshakuliyeva A."/>
            <person name="Rokas A."/>
            <person name="Ruiz-Duenas F.J."/>
            <person name="Sabat G."/>
            <person name="Salamov A."/>
            <person name="Samejima M."/>
            <person name="Schmutz J."/>
            <person name="Slot J.C."/>
            <person name="St John F."/>
            <person name="Stenlid J."/>
            <person name="Sun H."/>
            <person name="Sun S."/>
            <person name="Syed K."/>
            <person name="Tsang A."/>
            <person name="Wiebenga A."/>
            <person name="Young D."/>
            <person name="Pisabarro A."/>
            <person name="Eastwood D.C."/>
            <person name="Martin F."/>
            <person name="Cullen D."/>
            <person name="Grigoriev I.V."/>
            <person name="Hibbett D.S."/>
        </authorList>
    </citation>
    <scope>NUCLEOTIDE SEQUENCE</scope>
    <source>
        <strain evidence="3">FP-58527</strain>
    </source>
</reference>
<evidence type="ECO:0000256" key="1">
    <source>
        <dbReference type="SAM" id="MobiDB-lite"/>
    </source>
</evidence>
<feature type="non-terminal residue" evidence="2">
    <location>
        <position position="512"/>
    </location>
</feature>
<organism evidence="2 3">
    <name type="scientific">Fomitopsis schrenkii</name>
    <name type="common">Brown rot fungus</name>
    <dbReference type="NCBI Taxonomy" id="2126942"/>
    <lineage>
        <taxon>Eukaryota</taxon>
        <taxon>Fungi</taxon>
        <taxon>Dikarya</taxon>
        <taxon>Basidiomycota</taxon>
        <taxon>Agaricomycotina</taxon>
        <taxon>Agaricomycetes</taxon>
        <taxon>Polyporales</taxon>
        <taxon>Fomitopsis</taxon>
    </lineage>
</organism>
<feature type="compositionally biased region" description="Basic residues" evidence="1">
    <location>
        <begin position="150"/>
        <end position="166"/>
    </location>
</feature>
<dbReference type="eggNOG" id="ENOG502RS5Z">
    <property type="taxonomic scope" value="Eukaryota"/>
</dbReference>
<dbReference type="InParanoid" id="S8DMF2"/>
<dbReference type="STRING" id="743788.S8DMF2"/>
<feature type="region of interest" description="Disordered" evidence="1">
    <location>
        <begin position="148"/>
        <end position="233"/>
    </location>
</feature>
<feature type="compositionally biased region" description="Basic and acidic residues" evidence="1">
    <location>
        <begin position="111"/>
        <end position="124"/>
    </location>
</feature>
<sequence length="512" mass="56861">LPCTKQGPFDSFSCGICAPSAIAHHYLPSRYPLIDTENVDAARLDMLGRIWDFSQHVPIQPPIIHNIEDNKLMTSAQSPKRELSIEVKCSRDKPQVLKVPDITQASTKKRSREEQPNEVKKPWYVEEGETDEEVPTFFKNILLGKAASAKTKKPPAKRPRTKLAKKSLRDSQSSMPKKRTFMPNPKDILTYDSTECEPSESSISSSDAVRHEPTSRVGRPRKPLLDRLTRPLPPVNGKKRYGCAGMGCQWKWVGRTSGRILSHACQCTFLSSKLRSAAANASRDNAPSAKHARSIAVQLQPNGAHPASKVVANPTSTHQTIEEPRCTLGQPTLDVIVGKSGRAQLKLALDPVIVKFICCNGIPPSVVDSDHWKQIFEIAKVRYTPVSRSTLEETQIPQEAAYVQHEQLKILRSHWNLTLTYDGGANKRHEPFYTAHVSIPPPKRKTFLVKTLDGSRVRHSADWLAQRLLKEVIDPIGRGHFGAASSDSTGNTKACRRMICATVPTVVDLPDP</sequence>
<name>S8DMF2_FOMSC</name>
<dbReference type="AlphaFoldDB" id="S8DMF2"/>
<evidence type="ECO:0000313" key="3">
    <source>
        <dbReference type="Proteomes" id="UP000015241"/>
    </source>
</evidence>
<dbReference type="OrthoDB" id="2801221at2759"/>
<protein>
    <submittedName>
        <fullName evidence="2">Uncharacterized protein</fullName>
    </submittedName>
</protein>
<dbReference type="HOGENOM" id="CLU_532744_0_0_1"/>
<proteinExistence type="predicted"/>
<evidence type="ECO:0000313" key="2">
    <source>
        <dbReference type="EMBL" id="EPS92508.1"/>
    </source>
</evidence>
<feature type="region of interest" description="Disordered" evidence="1">
    <location>
        <begin position="96"/>
        <end position="126"/>
    </location>
</feature>
<gene>
    <name evidence="2" type="ORF">FOMPIDRAFT_1021006</name>
</gene>
<feature type="non-terminal residue" evidence="2">
    <location>
        <position position="1"/>
    </location>
</feature>
<keyword evidence="3" id="KW-1185">Reference proteome</keyword>
<dbReference type="EMBL" id="KE504522">
    <property type="protein sequence ID" value="EPS92508.1"/>
    <property type="molecule type" value="Genomic_DNA"/>
</dbReference>
<accession>S8DMF2</accession>
<dbReference type="Proteomes" id="UP000015241">
    <property type="component" value="Unassembled WGS sequence"/>
</dbReference>